<proteinExistence type="predicted"/>
<reference evidence="2" key="1">
    <citation type="journal article" date="2019" name="Int. J. Syst. Evol. Microbiol.">
        <title>The Global Catalogue of Microorganisms (GCM) 10K type strain sequencing project: providing services to taxonomists for standard genome sequencing and annotation.</title>
        <authorList>
            <consortium name="The Broad Institute Genomics Platform"/>
            <consortium name="The Broad Institute Genome Sequencing Center for Infectious Disease"/>
            <person name="Wu L."/>
            <person name="Ma J."/>
        </authorList>
    </citation>
    <scope>NUCLEOTIDE SEQUENCE [LARGE SCALE GENOMIC DNA]</scope>
    <source>
        <strain evidence="2">CCM 8653</strain>
    </source>
</reference>
<organism evidence="1 2">
    <name type="scientific">Isoptericola cucumis</name>
    <dbReference type="NCBI Taxonomy" id="1776856"/>
    <lineage>
        <taxon>Bacteria</taxon>
        <taxon>Bacillati</taxon>
        <taxon>Actinomycetota</taxon>
        <taxon>Actinomycetes</taxon>
        <taxon>Micrococcales</taxon>
        <taxon>Promicromonosporaceae</taxon>
        <taxon>Isoptericola</taxon>
    </lineage>
</organism>
<dbReference type="InterPro" id="IPR023393">
    <property type="entry name" value="START-like_dom_sf"/>
</dbReference>
<evidence type="ECO:0008006" key="3">
    <source>
        <dbReference type="Google" id="ProtNLM"/>
    </source>
</evidence>
<keyword evidence="2" id="KW-1185">Reference proteome</keyword>
<dbReference type="InterPro" id="IPR019587">
    <property type="entry name" value="Polyketide_cyclase/dehydratase"/>
</dbReference>
<sequence length="162" mass="18146">MTDPQRPARRVEVARLLPLEASVAFAWVADLRTHPRWIPLTHLVSPATRGPEPGDRFTMVSGPVTDRMEVETIERPSTAAARVGRTRLRKLGPVLLGAAGFDVVPVDDRRSRVVWWEEAHLAARAAGPLPRSLTDPLLRLGLWVMMRVSLSRLGRLLERRGR</sequence>
<evidence type="ECO:0000313" key="2">
    <source>
        <dbReference type="Proteomes" id="UP000632535"/>
    </source>
</evidence>
<dbReference type="Gene3D" id="3.30.530.20">
    <property type="match status" value="1"/>
</dbReference>
<gene>
    <name evidence="1" type="ORF">GCM10007368_07450</name>
</gene>
<dbReference type="EMBL" id="BMDG01000002">
    <property type="protein sequence ID" value="GGI05694.1"/>
    <property type="molecule type" value="Genomic_DNA"/>
</dbReference>
<comment type="caution">
    <text evidence="1">The sequence shown here is derived from an EMBL/GenBank/DDBJ whole genome shotgun (WGS) entry which is preliminary data.</text>
</comment>
<dbReference type="Proteomes" id="UP000632535">
    <property type="component" value="Unassembled WGS sequence"/>
</dbReference>
<protein>
    <recommendedName>
        <fullName evidence="3">Polyketide cyclase/dehydrase/lipid transport protein</fullName>
    </recommendedName>
</protein>
<dbReference type="SUPFAM" id="SSF55961">
    <property type="entry name" value="Bet v1-like"/>
    <property type="match status" value="1"/>
</dbReference>
<dbReference type="Pfam" id="PF10604">
    <property type="entry name" value="Polyketide_cyc2"/>
    <property type="match status" value="1"/>
</dbReference>
<accession>A0ABQ2B5K1</accession>
<dbReference type="RefSeq" id="WP_188522307.1">
    <property type="nucleotide sequence ID" value="NZ_BMDG01000002.1"/>
</dbReference>
<name>A0ABQ2B5K1_9MICO</name>
<evidence type="ECO:0000313" key="1">
    <source>
        <dbReference type="EMBL" id="GGI05694.1"/>
    </source>
</evidence>